<keyword evidence="1" id="KW-0004">4Fe-4S</keyword>
<dbReference type="InterPro" id="IPR036136">
    <property type="entry name" value="Nit/Sulf_reduc_fer-like_dom_sf"/>
</dbReference>
<dbReference type="Gene3D" id="3.30.413.10">
    <property type="entry name" value="Sulfite Reductase Hemoprotein, domain 1"/>
    <property type="match status" value="2"/>
</dbReference>
<dbReference type="PANTHER" id="PTHR32439">
    <property type="entry name" value="FERREDOXIN--NITRITE REDUCTASE, CHLOROPLASTIC"/>
    <property type="match status" value="1"/>
</dbReference>
<proteinExistence type="predicted"/>
<protein>
    <submittedName>
        <fullName evidence="9">Ferredoxin--nitrite reductase</fullName>
    </submittedName>
</protein>
<evidence type="ECO:0000256" key="2">
    <source>
        <dbReference type="ARBA" id="ARBA00022617"/>
    </source>
</evidence>
<keyword evidence="2" id="KW-0349">Heme</keyword>
<dbReference type="Pfam" id="PF01077">
    <property type="entry name" value="NIR_SIR"/>
    <property type="match status" value="2"/>
</dbReference>
<evidence type="ECO:0000313" key="9">
    <source>
        <dbReference type="EMBL" id="GHE65634.1"/>
    </source>
</evidence>
<dbReference type="InterPro" id="IPR006067">
    <property type="entry name" value="NO2/SO3_Rdtase_4Fe4S_dom"/>
</dbReference>
<organism evidence="9 10">
    <name type="scientific">Roseivirga thermotolerans</name>
    <dbReference type="NCBI Taxonomy" id="1758176"/>
    <lineage>
        <taxon>Bacteria</taxon>
        <taxon>Pseudomonadati</taxon>
        <taxon>Bacteroidota</taxon>
        <taxon>Cytophagia</taxon>
        <taxon>Cytophagales</taxon>
        <taxon>Roseivirgaceae</taxon>
        <taxon>Roseivirga</taxon>
    </lineage>
</organism>
<evidence type="ECO:0000256" key="3">
    <source>
        <dbReference type="ARBA" id="ARBA00022723"/>
    </source>
</evidence>
<reference evidence="10" key="1">
    <citation type="journal article" date="2019" name="Int. J. Syst. Evol. Microbiol.">
        <title>The Global Catalogue of Microorganisms (GCM) 10K type strain sequencing project: providing services to taxonomists for standard genome sequencing and annotation.</title>
        <authorList>
            <consortium name="The Broad Institute Genomics Platform"/>
            <consortium name="The Broad Institute Genome Sequencing Center for Infectious Disease"/>
            <person name="Wu L."/>
            <person name="Ma J."/>
        </authorList>
    </citation>
    <scope>NUCLEOTIDE SEQUENCE [LARGE SCALE GENOMIC DNA]</scope>
    <source>
        <strain evidence="10">CGMCC 1.15111</strain>
    </source>
</reference>
<dbReference type="PRINTS" id="PR00397">
    <property type="entry name" value="SIROHAEM"/>
</dbReference>
<evidence type="ECO:0000256" key="5">
    <source>
        <dbReference type="ARBA" id="ARBA00023004"/>
    </source>
</evidence>
<evidence type="ECO:0000256" key="4">
    <source>
        <dbReference type="ARBA" id="ARBA00023002"/>
    </source>
</evidence>
<dbReference type="RefSeq" id="WP_189630213.1">
    <property type="nucleotide sequence ID" value="NZ_BNAG01000003.1"/>
</dbReference>
<dbReference type="InterPro" id="IPR045854">
    <property type="entry name" value="NO2/SO3_Rdtase_4Fe4S_sf"/>
</dbReference>
<evidence type="ECO:0000256" key="6">
    <source>
        <dbReference type="ARBA" id="ARBA00023014"/>
    </source>
</evidence>
<name>A0ABQ3I878_9BACT</name>
<feature type="domain" description="Nitrite/Sulfite reductase ferredoxin-like" evidence="8">
    <location>
        <begin position="319"/>
        <end position="383"/>
    </location>
</feature>
<dbReference type="Gene3D" id="3.90.480.10">
    <property type="entry name" value="Sulfite Reductase Hemoprotein,Domain 2"/>
    <property type="match status" value="1"/>
</dbReference>
<comment type="caution">
    <text evidence="9">The sequence shown here is derived from an EMBL/GenBank/DDBJ whole genome shotgun (WGS) entry which is preliminary data.</text>
</comment>
<dbReference type="Proteomes" id="UP000658258">
    <property type="component" value="Unassembled WGS sequence"/>
</dbReference>
<dbReference type="Gene3D" id="1.20.120.330">
    <property type="entry name" value="Nucleotidyltransferases domain 2"/>
    <property type="match status" value="1"/>
</dbReference>
<gene>
    <name evidence="9" type="ORF">GCM10011340_20970</name>
</gene>
<dbReference type="InterPro" id="IPR005117">
    <property type="entry name" value="NiRdtase/SiRdtase_haem-b_fer"/>
</dbReference>
<keyword evidence="4" id="KW-0560">Oxidoreductase</keyword>
<feature type="domain" description="Nitrite/sulphite reductase 4Fe-4S" evidence="7">
    <location>
        <begin position="122"/>
        <end position="272"/>
    </location>
</feature>
<feature type="domain" description="Nitrite/Sulfite reductase ferredoxin-like" evidence="8">
    <location>
        <begin position="47"/>
        <end position="113"/>
    </location>
</feature>
<keyword evidence="3" id="KW-0479">Metal-binding</keyword>
<feature type="domain" description="Nitrite/sulphite reductase 4Fe-4S" evidence="7">
    <location>
        <begin position="394"/>
        <end position="538"/>
    </location>
</feature>
<keyword evidence="6" id="KW-0411">Iron-sulfur</keyword>
<dbReference type="SUPFAM" id="SSF56014">
    <property type="entry name" value="Nitrite and sulphite reductase 4Fe-4S domain-like"/>
    <property type="match status" value="2"/>
</dbReference>
<dbReference type="InterPro" id="IPR051329">
    <property type="entry name" value="NIR_SIR_4Fe-4S"/>
</dbReference>
<accession>A0ABQ3I878</accession>
<keyword evidence="10" id="KW-1185">Reference proteome</keyword>
<keyword evidence="5" id="KW-0408">Iron</keyword>
<evidence type="ECO:0000313" key="10">
    <source>
        <dbReference type="Proteomes" id="UP000658258"/>
    </source>
</evidence>
<dbReference type="EMBL" id="BNAG01000003">
    <property type="protein sequence ID" value="GHE65634.1"/>
    <property type="molecule type" value="Genomic_DNA"/>
</dbReference>
<evidence type="ECO:0000259" key="8">
    <source>
        <dbReference type="Pfam" id="PF03460"/>
    </source>
</evidence>
<sequence length="708" mass="79160">MSLSVNQSISPAAQKDIIELQKRIEKFEQGEIAEDKFKLYRLTRGVYGQRQTGVQMIRIKLPYGKVTPRQLITIANVSDKYATGNLHLTTRQDIQLHFVKLKDSPALWADLEASDVTLREACGNTVRNVTASPDAGINPNEPFDVTPYAHALTHFFLRNPICQDMGRKVKIAFASDSTDSAMTYFHDIGFIPLVKDGIKGFKVVLGGGLGAQAMFAQTAHSFLPATEIIPFSEAVIRVFDRYGERANRSKARMKFLLKKMGLEQLMKLVNEERKALKGYHWPIDETIGRVEQPNPPHREVEVSNPTAFENWKRTNTFVQKQTEFRGIWVRVPLGDINAETARKLAGLVEQYAAHDIRVTANQGLLIKYVKPGLLPLFFQELTALGLAKAGFDSTHDITSCPGSDTCNLAVTNSTALSTTLEQMLENDFEHLINERNIKIKISGCMNACGQHMAANIGFHGSSIKHKGLVVPAMQVVIGGGLSPSGEGFIAEKVIKLPTKRIPNALALLLTAYEKEAEEGEYFNDYFQRVGKMHFYHLLKPLAETDNLTSAEFMDWGKQEQFVPEIGVGECASVMLDVIGTIIEEAQERLDWASDGLREEAYADAIYNAYSAFVIGAKALLLSVDIKCNTQIGILESFEEHLGQTEDFGQAKSFKTLVLQMKSQEPEKDFAHEYFQSANSFLRQVRTFRQKQLQSEGKEKLVISDFYKA</sequence>
<dbReference type="InterPro" id="IPR006066">
    <property type="entry name" value="NO2/SO3_Rdtase_FeS/sirohaem_BS"/>
</dbReference>
<dbReference type="Pfam" id="PF03460">
    <property type="entry name" value="NIR_SIR_ferr"/>
    <property type="match status" value="2"/>
</dbReference>
<dbReference type="SUPFAM" id="SSF55124">
    <property type="entry name" value="Nitrite/Sulfite reductase N-terminal domain-like"/>
    <property type="match status" value="2"/>
</dbReference>
<evidence type="ECO:0000256" key="1">
    <source>
        <dbReference type="ARBA" id="ARBA00022485"/>
    </source>
</evidence>
<evidence type="ECO:0000259" key="7">
    <source>
        <dbReference type="Pfam" id="PF01077"/>
    </source>
</evidence>
<dbReference type="PANTHER" id="PTHR32439:SF9">
    <property type="entry name" value="BLR3264 PROTEIN"/>
    <property type="match status" value="1"/>
</dbReference>